<feature type="compositionally biased region" description="Low complexity" evidence="5">
    <location>
        <begin position="357"/>
        <end position="374"/>
    </location>
</feature>
<feature type="compositionally biased region" description="Basic and acidic residues" evidence="5">
    <location>
        <begin position="457"/>
        <end position="475"/>
    </location>
</feature>
<gene>
    <name evidence="7" type="ORF">BBK14_00810</name>
</gene>
<sequence>MRLPDFPWDHLVSYKEKARSHPYGLVDLSVGTPVDATPAVVRHALAGAADSPGYPLTAGTPDLREAAAGWLARRLGVLVEPSAVLPVLGTKELVAQLPSQLGLEPGDRVWVPTPAYPTYEVGALLAHCEPVVGPAEGVALVWLNSPGNPTGRVLSVDEMRAVVTWARERGVIVASDECYIELGWEARAVSVLHPDVCGGSHEGLLAVHSLSKRSNLAGYRAGFVTGDPELVDGLLQLRKHAGLMMPSPVQAAATAALADDMHVADQRARYANRRAVLAAALAVAGFTIDHSEAGLYLWATRGEDCWATVDALSSVGVLVAPGSFYGESGRRHVRVALTAPDAQIATVPERMTMLPAAGAPSGAQAAPGWGQQPAGYPPAGPPGPAASGPHPVGAGRGGDQGWSSGRPSGYGAGEPARADQSSVGSFDRYRSSQPDPGARPSQDYRPTQDFGSAQEYRQPEEYRQPQDFRGGRDVRSGQPGDPYRDPQGAHRRSGSYSGAGEGAAGQGTPPPYQTGQLPVPSYENGGGSAPQQQPQLPYQTGQMAVPPYQTGQMPVPPYETGQMPVPPYETGQMPVLVPPYETGQMAVPRPGGGEQGDRNTPGWGSEPDVR</sequence>
<reference evidence="8" key="1">
    <citation type="submission" date="2016-07" db="EMBL/GenBank/DDBJ databases">
        <title>Frankia sp. NRRL B-16219 Genome sequencing.</title>
        <authorList>
            <person name="Ghodhbane-Gtari F."/>
            <person name="Swanson E."/>
            <person name="Gueddou A."/>
            <person name="Louati M."/>
            <person name="Nouioui I."/>
            <person name="Hezbri K."/>
            <person name="Abebe-Akele F."/>
            <person name="Simpson S."/>
            <person name="Morris K."/>
            <person name="Thomas K."/>
            <person name="Gtari M."/>
            <person name="Tisa L.S."/>
        </authorList>
    </citation>
    <scope>NUCLEOTIDE SEQUENCE [LARGE SCALE GENOMIC DNA]</scope>
    <source>
        <strain evidence="8">NRRL B-16219</strain>
    </source>
</reference>
<dbReference type="InterPro" id="IPR019880">
    <property type="entry name" value="OxyQ"/>
</dbReference>
<keyword evidence="8" id="KW-1185">Reference proteome</keyword>
<evidence type="ECO:0000256" key="4">
    <source>
        <dbReference type="RuleBase" id="RU000481"/>
    </source>
</evidence>
<dbReference type="Proteomes" id="UP000179769">
    <property type="component" value="Unassembled WGS sequence"/>
</dbReference>
<evidence type="ECO:0000256" key="1">
    <source>
        <dbReference type="ARBA" id="ARBA00001933"/>
    </source>
</evidence>
<dbReference type="OrthoDB" id="9813612at2"/>
<dbReference type="NCBIfam" id="TIGR03539">
    <property type="entry name" value="DapC_actino"/>
    <property type="match status" value="1"/>
</dbReference>
<evidence type="ECO:0000313" key="8">
    <source>
        <dbReference type="Proteomes" id="UP000179769"/>
    </source>
</evidence>
<dbReference type="InterPro" id="IPR015421">
    <property type="entry name" value="PyrdxlP-dep_Trfase_major"/>
</dbReference>
<dbReference type="InterPro" id="IPR004839">
    <property type="entry name" value="Aminotransferase_I/II_large"/>
</dbReference>
<name>A0A1S1RPX1_9ACTN</name>
<dbReference type="PROSITE" id="PS00105">
    <property type="entry name" value="AA_TRANSFER_CLASS_1"/>
    <property type="match status" value="1"/>
</dbReference>
<dbReference type="InterPro" id="IPR015422">
    <property type="entry name" value="PyrdxlP-dep_Trfase_small"/>
</dbReference>
<dbReference type="PANTHER" id="PTHR42832:SF3">
    <property type="entry name" value="L-GLUTAMINE--4-(METHYLSULFANYL)-2-OXOBUTANOATE AMINOTRANSFERASE"/>
    <property type="match status" value="1"/>
</dbReference>
<evidence type="ECO:0000256" key="5">
    <source>
        <dbReference type="SAM" id="MobiDB-lite"/>
    </source>
</evidence>
<dbReference type="Pfam" id="PF00155">
    <property type="entry name" value="Aminotran_1_2"/>
    <property type="match status" value="1"/>
</dbReference>
<feature type="region of interest" description="Disordered" evidence="5">
    <location>
        <begin position="357"/>
        <end position="610"/>
    </location>
</feature>
<dbReference type="InterPro" id="IPR050881">
    <property type="entry name" value="LL-DAP_aminotransferase"/>
</dbReference>
<comment type="cofactor">
    <cofactor evidence="1 4">
        <name>pyridoxal 5'-phosphate</name>
        <dbReference type="ChEBI" id="CHEBI:597326"/>
    </cofactor>
</comment>
<evidence type="ECO:0000256" key="2">
    <source>
        <dbReference type="ARBA" id="ARBA00022576"/>
    </source>
</evidence>
<comment type="similarity">
    <text evidence="4">Belongs to the class-I pyridoxal-phosphate-dependent aminotransferase family.</text>
</comment>
<feature type="domain" description="Aminotransferase class I/classII large" evidence="6">
    <location>
        <begin position="25"/>
        <end position="345"/>
    </location>
</feature>
<dbReference type="GO" id="GO:0008483">
    <property type="term" value="F:transaminase activity"/>
    <property type="evidence" value="ECO:0007669"/>
    <property type="project" value="UniProtKB-KW"/>
</dbReference>
<dbReference type="SUPFAM" id="SSF53383">
    <property type="entry name" value="PLP-dependent transferases"/>
    <property type="match status" value="1"/>
</dbReference>
<evidence type="ECO:0000256" key="3">
    <source>
        <dbReference type="ARBA" id="ARBA00022679"/>
    </source>
</evidence>
<evidence type="ECO:0000259" key="6">
    <source>
        <dbReference type="Pfam" id="PF00155"/>
    </source>
</evidence>
<dbReference type="InterPro" id="IPR004838">
    <property type="entry name" value="NHTrfase_class1_PyrdxlP-BS"/>
</dbReference>
<dbReference type="AlphaFoldDB" id="A0A1S1RPX1"/>
<dbReference type="PANTHER" id="PTHR42832">
    <property type="entry name" value="AMINO ACID AMINOTRANSFERASE"/>
    <property type="match status" value="1"/>
</dbReference>
<dbReference type="EMBL" id="MAXA01000001">
    <property type="protein sequence ID" value="OHV46844.1"/>
    <property type="molecule type" value="Genomic_DNA"/>
</dbReference>
<organism evidence="7 8">
    <name type="scientific">Parafrankia soli</name>
    <dbReference type="NCBI Taxonomy" id="2599596"/>
    <lineage>
        <taxon>Bacteria</taxon>
        <taxon>Bacillati</taxon>
        <taxon>Actinomycetota</taxon>
        <taxon>Actinomycetes</taxon>
        <taxon>Frankiales</taxon>
        <taxon>Frankiaceae</taxon>
        <taxon>Parafrankia</taxon>
    </lineage>
</organism>
<keyword evidence="3 4" id="KW-0808">Transferase</keyword>
<dbReference type="GO" id="GO:0030170">
    <property type="term" value="F:pyridoxal phosphate binding"/>
    <property type="evidence" value="ECO:0007669"/>
    <property type="project" value="InterPro"/>
</dbReference>
<proteinExistence type="inferred from homology"/>
<keyword evidence="2 4" id="KW-0032">Aminotransferase</keyword>
<evidence type="ECO:0000313" key="7">
    <source>
        <dbReference type="EMBL" id="OHV46844.1"/>
    </source>
</evidence>
<dbReference type="InterPro" id="IPR015424">
    <property type="entry name" value="PyrdxlP-dep_Trfase"/>
</dbReference>
<dbReference type="Gene3D" id="3.90.1150.10">
    <property type="entry name" value="Aspartate Aminotransferase, domain 1"/>
    <property type="match status" value="1"/>
</dbReference>
<dbReference type="CDD" id="cd00609">
    <property type="entry name" value="AAT_like"/>
    <property type="match status" value="1"/>
</dbReference>
<dbReference type="EC" id="2.6.1.-" evidence="4"/>
<dbReference type="RefSeq" id="WP_071059314.1">
    <property type="nucleotide sequence ID" value="NZ_MAXA01000001.1"/>
</dbReference>
<feature type="compositionally biased region" description="Pro residues" evidence="5">
    <location>
        <begin position="375"/>
        <end position="384"/>
    </location>
</feature>
<dbReference type="Gene3D" id="3.40.640.10">
    <property type="entry name" value="Type I PLP-dependent aspartate aminotransferase-like (Major domain)"/>
    <property type="match status" value="1"/>
</dbReference>
<accession>A0A1S1RPX1</accession>
<feature type="compositionally biased region" description="Low complexity" evidence="5">
    <location>
        <begin position="530"/>
        <end position="542"/>
    </location>
</feature>
<comment type="caution">
    <text evidence="7">The sequence shown here is derived from an EMBL/GenBank/DDBJ whole genome shotgun (WGS) entry which is preliminary data.</text>
</comment>
<protein>
    <recommendedName>
        <fullName evidence="4">Aminotransferase</fullName>
        <ecNumber evidence="4">2.6.1.-</ecNumber>
    </recommendedName>
</protein>